<dbReference type="EMBL" id="CP096983">
    <property type="protein sequence ID" value="URZ10248.1"/>
    <property type="molecule type" value="Genomic_DNA"/>
</dbReference>
<dbReference type="CDD" id="cd05233">
    <property type="entry name" value="SDR_c"/>
    <property type="match status" value="1"/>
</dbReference>
<gene>
    <name evidence="4" type="ORF">CROST_009560</name>
</gene>
<sequence length="264" mass="29159">MTVLITGASTGIGRELTKIFAKNGYDVVITARSKKKLDELSKDIEKFSSSKVTVIEKDLSCINSGKELFCKIKEKGIVVDILINNAGVGDTGFFFESNIDKIINMLELNIKNLTILTRLFSSEMAHRKNGRILNVASTGSYMPGPFIAVYYATKAYVLSFSEAIREELRDFNVKVSVLCPGATITEFSKGAHKLDLKGAMTAEKVAYIAYNKFMKGKAVIVPGYFNRVGIFFSKIMPRKLVGSIIGKSQKKLHEGFMTKNSHIG</sequence>
<dbReference type="Pfam" id="PF00106">
    <property type="entry name" value="adh_short"/>
    <property type="match status" value="1"/>
</dbReference>
<dbReference type="Proteomes" id="UP000190951">
    <property type="component" value="Chromosome"/>
</dbReference>
<protein>
    <submittedName>
        <fullName evidence="4">Uncharacterized protein</fullName>
    </submittedName>
</protein>
<dbReference type="InterPro" id="IPR036291">
    <property type="entry name" value="NAD(P)-bd_dom_sf"/>
</dbReference>
<evidence type="ECO:0000313" key="5">
    <source>
        <dbReference type="Proteomes" id="UP000190951"/>
    </source>
</evidence>
<name>A0A1S8LSM9_9CLOT</name>
<dbReference type="KEGG" id="crw:CROST_009560"/>
<dbReference type="PANTHER" id="PTHR42901">
    <property type="entry name" value="ALCOHOL DEHYDROGENASE"/>
    <property type="match status" value="1"/>
</dbReference>
<comment type="similarity">
    <text evidence="1 3">Belongs to the short-chain dehydrogenases/reductases (SDR) family.</text>
</comment>
<dbReference type="PRINTS" id="PR00080">
    <property type="entry name" value="SDRFAMILY"/>
</dbReference>
<keyword evidence="5" id="KW-1185">Reference proteome</keyword>
<reference evidence="4 5" key="1">
    <citation type="submission" date="2022-04" db="EMBL/GenBank/DDBJ databases">
        <title>Genome sequence of C. roseum typestrain.</title>
        <authorList>
            <person name="Poehlein A."/>
            <person name="Schoch T."/>
            <person name="Duerre P."/>
            <person name="Daniel R."/>
        </authorList>
    </citation>
    <scope>NUCLEOTIDE SEQUENCE [LARGE SCALE GENOMIC DNA]</scope>
    <source>
        <strain evidence="4 5">DSM 7320</strain>
    </source>
</reference>
<evidence type="ECO:0000256" key="2">
    <source>
        <dbReference type="ARBA" id="ARBA00023002"/>
    </source>
</evidence>
<dbReference type="STRING" id="84029.CROST_04250"/>
<dbReference type="Gene3D" id="3.40.50.720">
    <property type="entry name" value="NAD(P)-binding Rossmann-like Domain"/>
    <property type="match status" value="1"/>
</dbReference>
<dbReference type="AlphaFoldDB" id="A0A1S8LSM9"/>
<dbReference type="SUPFAM" id="SSF51735">
    <property type="entry name" value="NAD(P)-binding Rossmann-fold domains"/>
    <property type="match status" value="1"/>
</dbReference>
<accession>A0A1S8LSM9</accession>
<dbReference type="PIRSF" id="PIRSF000126">
    <property type="entry name" value="11-beta-HSD1"/>
    <property type="match status" value="1"/>
</dbReference>
<dbReference type="PANTHER" id="PTHR42901:SF1">
    <property type="entry name" value="ALCOHOL DEHYDROGENASE"/>
    <property type="match status" value="1"/>
</dbReference>
<dbReference type="RefSeq" id="WP_077835224.1">
    <property type="nucleotide sequence ID" value="NZ_CP096983.1"/>
</dbReference>
<dbReference type="InterPro" id="IPR002347">
    <property type="entry name" value="SDR_fam"/>
</dbReference>
<dbReference type="PRINTS" id="PR00081">
    <property type="entry name" value="GDHRDH"/>
</dbReference>
<dbReference type="GO" id="GO:0016491">
    <property type="term" value="F:oxidoreductase activity"/>
    <property type="evidence" value="ECO:0007669"/>
    <property type="project" value="UniProtKB-KW"/>
</dbReference>
<evidence type="ECO:0000313" key="4">
    <source>
        <dbReference type="EMBL" id="URZ10248.1"/>
    </source>
</evidence>
<proteinExistence type="inferred from homology"/>
<keyword evidence="2" id="KW-0560">Oxidoreductase</keyword>
<evidence type="ECO:0000256" key="3">
    <source>
        <dbReference type="RuleBase" id="RU000363"/>
    </source>
</evidence>
<evidence type="ECO:0000256" key="1">
    <source>
        <dbReference type="ARBA" id="ARBA00006484"/>
    </source>
</evidence>
<organism evidence="4 5">
    <name type="scientific">Clostridium felsineum</name>
    <dbReference type="NCBI Taxonomy" id="36839"/>
    <lineage>
        <taxon>Bacteria</taxon>
        <taxon>Bacillati</taxon>
        <taxon>Bacillota</taxon>
        <taxon>Clostridia</taxon>
        <taxon>Eubacteriales</taxon>
        <taxon>Clostridiaceae</taxon>
        <taxon>Clostridium</taxon>
    </lineage>
</organism>